<evidence type="ECO:0000313" key="3">
    <source>
        <dbReference type="Proteomes" id="UP000031977"/>
    </source>
</evidence>
<keyword evidence="3" id="KW-1185">Reference proteome</keyword>
<dbReference type="AlphaFoldDB" id="A0A0C3DJV0"/>
<proteinExistence type="predicted"/>
<keyword evidence="1" id="KW-0812">Transmembrane</keyword>
<dbReference type="OrthoDB" id="5879336at2"/>
<keyword evidence="1" id="KW-0472">Membrane</keyword>
<sequence length="84" mass="9177">MKMKGFSAFMITVFLPFLVGGAIIGAAFGGVGYYITNWFGLFERQIQHEMVFWLFLGMGVFAGTVGAVQSLIAFIRHPGVHGDT</sequence>
<gene>
    <name evidence="2" type="ORF">SU60_06405</name>
</gene>
<name>A0A0C3DJV0_9VIBR</name>
<evidence type="ECO:0000256" key="1">
    <source>
        <dbReference type="SAM" id="Phobius"/>
    </source>
</evidence>
<dbReference type="RefSeq" id="WP_041154783.1">
    <property type="nucleotide sequence ID" value="NZ_CBCRVP010000007.1"/>
</dbReference>
<organism evidence="2 3">
    <name type="scientific">Vibrio mytili</name>
    <dbReference type="NCBI Taxonomy" id="50718"/>
    <lineage>
        <taxon>Bacteria</taxon>
        <taxon>Pseudomonadati</taxon>
        <taxon>Pseudomonadota</taxon>
        <taxon>Gammaproteobacteria</taxon>
        <taxon>Vibrionales</taxon>
        <taxon>Vibrionaceae</taxon>
        <taxon>Vibrio</taxon>
    </lineage>
</organism>
<evidence type="ECO:0000313" key="2">
    <source>
        <dbReference type="EMBL" id="KIN11694.1"/>
    </source>
</evidence>
<comment type="caution">
    <text evidence="2">The sequence shown here is derived from an EMBL/GenBank/DDBJ whole genome shotgun (WGS) entry which is preliminary data.</text>
</comment>
<dbReference type="Proteomes" id="UP000031977">
    <property type="component" value="Unassembled WGS sequence"/>
</dbReference>
<feature type="transmembrane region" description="Helical" evidence="1">
    <location>
        <begin position="12"/>
        <end position="35"/>
    </location>
</feature>
<protein>
    <submittedName>
        <fullName evidence="2">Uncharacterized protein</fullName>
    </submittedName>
</protein>
<feature type="transmembrane region" description="Helical" evidence="1">
    <location>
        <begin position="50"/>
        <end position="75"/>
    </location>
</feature>
<accession>A0A0C3DJV0</accession>
<dbReference type="EMBL" id="JXOK01000015">
    <property type="protein sequence ID" value="KIN11694.1"/>
    <property type="molecule type" value="Genomic_DNA"/>
</dbReference>
<reference evidence="2 3" key="1">
    <citation type="submission" date="2015-01" db="EMBL/GenBank/DDBJ databases">
        <title>Draft genome of Vibrio mytili type strain CAIM 528.</title>
        <authorList>
            <person name="Gonzalez-Castillo A."/>
            <person name="Gomez-Gil B."/>
            <person name="Enciso-Ibarra J."/>
        </authorList>
    </citation>
    <scope>NUCLEOTIDE SEQUENCE [LARGE SCALE GENOMIC DNA]</scope>
    <source>
        <strain evidence="2 3">CAIM 528</strain>
    </source>
</reference>
<keyword evidence="1" id="KW-1133">Transmembrane helix</keyword>